<sequence>MEKENHCETFTFQLKLLLDVEEMKKYPFTKLIIEKNVTEKEYQHTLCLLKELNHRYEEDMESGLIDHSSLLLHFAGMLCYKLPINETLCALHQEGFYLELTEQLISYSHR</sequence>
<evidence type="ECO:0000313" key="2">
    <source>
        <dbReference type="Proteomes" id="UP000028868"/>
    </source>
</evidence>
<protein>
    <recommendedName>
        <fullName evidence="3">DUF1878 domain-containing protein</fullName>
    </recommendedName>
</protein>
<dbReference type="InterPro" id="IPR035945">
    <property type="entry name" value="YhaI-like_sf"/>
</dbReference>
<dbReference type="Pfam" id="PF08963">
    <property type="entry name" value="DUF1878"/>
    <property type="match status" value="1"/>
</dbReference>
<organism evidence="1 2">
    <name type="scientific">Halobacillus karajensis</name>
    <dbReference type="NCBI Taxonomy" id="195088"/>
    <lineage>
        <taxon>Bacteria</taxon>
        <taxon>Bacillati</taxon>
        <taxon>Bacillota</taxon>
        <taxon>Bacilli</taxon>
        <taxon>Bacillales</taxon>
        <taxon>Bacillaceae</taxon>
        <taxon>Halobacillus</taxon>
    </lineage>
</organism>
<dbReference type="Proteomes" id="UP000028868">
    <property type="component" value="Unassembled WGS sequence"/>
</dbReference>
<dbReference type="AlphaFoldDB" id="A0A059NWB8"/>
<reference evidence="1 2" key="2">
    <citation type="submission" date="2014-05" db="EMBL/GenBank/DDBJ databases">
        <title>Draft genome sequence of Halobacillus karajensis HK-03.</title>
        <authorList>
            <person name="Khelaifia S."/>
            <person name="Croce O."/>
            <person name="Lagier J.C."/>
            <person name="Raoult D."/>
        </authorList>
    </citation>
    <scope>NUCLEOTIDE SEQUENCE [LARGE SCALE GENOMIC DNA]</scope>
    <source>
        <strain evidence="1 2">HD-03</strain>
    </source>
</reference>
<gene>
    <name evidence="1" type="ORF">BN983_03123</name>
</gene>
<dbReference type="SUPFAM" id="SSF109915">
    <property type="entry name" value="Hypothetical protein YhaI"/>
    <property type="match status" value="1"/>
</dbReference>
<reference evidence="2" key="1">
    <citation type="submission" date="2014-03" db="EMBL/GenBank/DDBJ databases">
        <authorList>
            <person name="Urmite Genomes U."/>
        </authorList>
    </citation>
    <scope>NUCLEOTIDE SEQUENCE [LARGE SCALE GENOMIC DNA]</scope>
    <source>
        <strain evidence="2">HD-03</strain>
    </source>
</reference>
<evidence type="ECO:0000313" key="1">
    <source>
        <dbReference type="EMBL" id="CDQ24824.1"/>
    </source>
</evidence>
<comment type="caution">
    <text evidence="1">The sequence shown here is derived from an EMBL/GenBank/DDBJ whole genome shotgun (WGS) entry which is preliminary data.</text>
</comment>
<dbReference type="InterPro" id="IPR015058">
    <property type="entry name" value="DUF1878"/>
</dbReference>
<evidence type="ECO:0008006" key="3">
    <source>
        <dbReference type="Google" id="ProtNLM"/>
    </source>
</evidence>
<dbReference type="EMBL" id="CCDI010000004">
    <property type="protein sequence ID" value="CDQ24824.1"/>
    <property type="molecule type" value="Genomic_DNA"/>
</dbReference>
<accession>A0A059NWB8</accession>
<dbReference type="Gene3D" id="1.10.3750.10">
    <property type="entry name" value="YhaI-like"/>
    <property type="match status" value="1"/>
</dbReference>
<name>A0A059NWB8_9BACI</name>
<keyword evidence="2" id="KW-1185">Reference proteome</keyword>
<dbReference type="RefSeq" id="WP_035510070.1">
    <property type="nucleotide sequence ID" value="NZ_CCDH010000003.1"/>
</dbReference>
<proteinExistence type="predicted"/>